<feature type="compositionally biased region" description="Basic residues" evidence="1">
    <location>
        <begin position="673"/>
        <end position="683"/>
    </location>
</feature>
<name>A0A2T3B9Y1_AMORE</name>
<feature type="region of interest" description="Disordered" evidence="1">
    <location>
        <begin position="164"/>
        <end position="191"/>
    </location>
</feature>
<sequence>MLTLYGPSRRRRDCNSNMETFIPAGRPYITKVNGRLVMARGKSDKTIKAIALAGTREVTKPREAAIDFLGEAFGVRSRVVHRRAQSLERPVLNPLMITGLPYTPQQYLTYSTPLSQHVFSMTPSFIQTPQIQQPIQQPAQYTAAQPQPTRVDFDQLRLIDAHYKSISGDNAPKESSTTVNNNRKDEGLSSKTTVPITKHICANCRELRSKRYHAEHPIKPGDTPTPEFCAKCRRDASSTGSSSSSSSGGRGKHRSKNKKKANRKKHHKKSSKSLSEDESSESQTSKTQQKVRPKKKKIEVEPIPQDDIIVEEEHSEERRPLHKNKNKKTKSYLEEDTIIVEEEHSEEESAPRGRTRLRIDESEISRRPLSPLVGHSIIGRSRSRGRQERDSIPESIRHRQVPKGTHGSPHSFYRYVSAPESRLYPEEVNRSYGRPSPVQHMEEAIHEPARYSQGPRRHEGTAPRSTMANKENSFESSSSRSQRSAQRRRYERLHPNDGIVPPWEAPHPIHQRSGDNTSFAAEEYAYSPGMPSNVEGGRREDEHNDGVDLRPRRRTERFPAEDYAHYEGVWAEDNIFQAMEEPIQRGPSQQQTTYRYDRPRDSELGDFEAGAGYAWSYMSPSDRLPRVPTPPSTLHDIWSSPYTISIDDDEAARRMSEVRKGNAVQRDFPRQPRQNRSRSRSNNHRSPFVREATDGGTEKVYAPSIHSMESDPFYCNIDTLINGLDKIENLVEAEAKHVSFRSKDSVEEVAEAWTESEGRM</sequence>
<dbReference type="AlphaFoldDB" id="A0A2T3B9Y1"/>
<dbReference type="Proteomes" id="UP000241818">
    <property type="component" value="Unassembled WGS sequence"/>
</dbReference>
<feature type="compositionally biased region" description="Basic residues" evidence="1">
    <location>
        <begin position="320"/>
        <end position="330"/>
    </location>
</feature>
<keyword evidence="3" id="KW-1185">Reference proteome</keyword>
<feature type="compositionally biased region" description="Basic residues" evidence="1">
    <location>
        <begin position="250"/>
        <end position="271"/>
    </location>
</feature>
<feature type="compositionally biased region" description="Basic and acidic residues" evidence="1">
    <location>
        <begin position="385"/>
        <end position="397"/>
    </location>
</feature>
<proteinExistence type="predicted"/>
<feature type="region of interest" description="Disordered" evidence="1">
    <location>
        <begin position="446"/>
        <end position="505"/>
    </location>
</feature>
<dbReference type="InParanoid" id="A0A2T3B9Y1"/>
<evidence type="ECO:0000313" key="2">
    <source>
        <dbReference type="EMBL" id="PSS25135.1"/>
    </source>
</evidence>
<gene>
    <name evidence="2" type="ORF">M430DRAFT_272517</name>
</gene>
<reference evidence="2 3" key="1">
    <citation type="journal article" date="2018" name="New Phytol.">
        <title>Comparative genomics and transcriptomics depict ericoid mycorrhizal fungi as versatile saprotrophs and plant mutualists.</title>
        <authorList>
            <person name="Martino E."/>
            <person name="Morin E."/>
            <person name="Grelet G.A."/>
            <person name="Kuo A."/>
            <person name="Kohler A."/>
            <person name="Daghino S."/>
            <person name="Barry K.W."/>
            <person name="Cichocki N."/>
            <person name="Clum A."/>
            <person name="Dockter R.B."/>
            <person name="Hainaut M."/>
            <person name="Kuo R.C."/>
            <person name="LaButti K."/>
            <person name="Lindahl B.D."/>
            <person name="Lindquist E.A."/>
            <person name="Lipzen A."/>
            <person name="Khouja H.R."/>
            <person name="Magnuson J."/>
            <person name="Murat C."/>
            <person name="Ohm R.A."/>
            <person name="Singer S.W."/>
            <person name="Spatafora J.W."/>
            <person name="Wang M."/>
            <person name="Veneault-Fourrey C."/>
            <person name="Henrissat B."/>
            <person name="Grigoriev I.V."/>
            <person name="Martin F.M."/>
            <person name="Perotto S."/>
        </authorList>
    </citation>
    <scope>NUCLEOTIDE SEQUENCE [LARGE SCALE GENOMIC DNA]</scope>
    <source>
        <strain evidence="2 3">ATCC 22711</strain>
    </source>
</reference>
<feature type="region of interest" description="Disordered" evidence="1">
    <location>
        <begin position="620"/>
        <end position="639"/>
    </location>
</feature>
<feature type="compositionally biased region" description="Polar residues" evidence="1">
    <location>
        <begin position="463"/>
        <end position="475"/>
    </location>
</feature>
<feature type="region of interest" description="Disordered" evidence="1">
    <location>
        <begin position="651"/>
        <end position="697"/>
    </location>
</feature>
<dbReference type="EMBL" id="KZ679007">
    <property type="protein sequence ID" value="PSS25135.1"/>
    <property type="molecule type" value="Genomic_DNA"/>
</dbReference>
<evidence type="ECO:0000313" key="3">
    <source>
        <dbReference type="Proteomes" id="UP000241818"/>
    </source>
</evidence>
<feature type="region of interest" description="Disordered" evidence="1">
    <location>
        <begin position="215"/>
        <end position="413"/>
    </location>
</feature>
<dbReference type="RefSeq" id="XP_024723734.1">
    <property type="nucleotide sequence ID" value="XM_024865560.1"/>
</dbReference>
<accession>A0A2T3B9Y1</accession>
<dbReference type="GeneID" id="36573641"/>
<organism evidence="2 3">
    <name type="scientific">Amorphotheca resinae ATCC 22711</name>
    <dbReference type="NCBI Taxonomy" id="857342"/>
    <lineage>
        <taxon>Eukaryota</taxon>
        <taxon>Fungi</taxon>
        <taxon>Dikarya</taxon>
        <taxon>Ascomycota</taxon>
        <taxon>Pezizomycotina</taxon>
        <taxon>Leotiomycetes</taxon>
        <taxon>Helotiales</taxon>
        <taxon>Amorphothecaceae</taxon>
        <taxon>Amorphotheca</taxon>
    </lineage>
</organism>
<dbReference type="STRING" id="857342.A0A2T3B9Y1"/>
<protein>
    <submittedName>
        <fullName evidence="2">Uncharacterized protein</fullName>
    </submittedName>
</protein>
<feature type="compositionally biased region" description="Low complexity" evidence="1">
    <location>
        <begin position="237"/>
        <end position="247"/>
    </location>
</feature>
<feature type="compositionally biased region" description="Basic and acidic residues" evidence="1">
    <location>
        <begin position="651"/>
        <end position="660"/>
    </location>
</feature>
<feature type="compositionally biased region" description="Acidic residues" evidence="1">
    <location>
        <begin position="334"/>
        <end position="346"/>
    </location>
</feature>
<dbReference type="OrthoDB" id="5415512at2759"/>
<evidence type="ECO:0000256" key="1">
    <source>
        <dbReference type="SAM" id="MobiDB-lite"/>
    </source>
</evidence>
<feature type="compositionally biased region" description="Basic and acidic residues" evidence="1">
    <location>
        <begin position="347"/>
        <end position="366"/>
    </location>
</feature>